<gene>
    <name evidence="2" type="ORF">NECAME_14891</name>
</gene>
<dbReference type="OrthoDB" id="5874699at2759"/>
<sequence length="77" mass="9064">MYFLLIFFEVRRSTKALFDEAVDGIPPAVIAVSQASDQNSDNGDRKRETDHSSRRRSRSRSREKRRNRRDSSPRKRP</sequence>
<accession>W2SL12</accession>
<dbReference type="AlphaFoldDB" id="W2SL12"/>
<feature type="compositionally biased region" description="Basic and acidic residues" evidence="1">
    <location>
        <begin position="42"/>
        <end position="52"/>
    </location>
</feature>
<evidence type="ECO:0000313" key="2">
    <source>
        <dbReference type="EMBL" id="ETN70238.1"/>
    </source>
</evidence>
<reference evidence="3" key="1">
    <citation type="journal article" date="2014" name="Nat. Genet.">
        <title>Genome of the human hookworm Necator americanus.</title>
        <authorList>
            <person name="Tang Y.T."/>
            <person name="Gao X."/>
            <person name="Rosa B.A."/>
            <person name="Abubucker S."/>
            <person name="Hallsworth-Pepin K."/>
            <person name="Martin J."/>
            <person name="Tyagi R."/>
            <person name="Heizer E."/>
            <person name="Zhang X."/>
            <person name="Bhonagiri-Palsikar V."/>
            <person name="Minx P."/>
            <person name="Warren W.C."/>
            <person name="Wang Q."/>
            <person name="Zhan B."/>
            <person name="Hotez P.J."/>
            <person name="Sternberg P.W."/>
            <person name="Dougall A."/>
            <person name="Gaze S.T."/>
            <person name="Mulvenna J."/>
            <person name="Sotillo J."/>
            <person name="Ranganathan S."/>
            <person name="Rabelo E.M."/>
            <person name="Wilson R.K."/>
            <person name="Felgner P.L."/>
            <person name="Bethony J."/>
            <person name="Hawdon J.M."/>
            <person name="Gasser R.B."/>
            <person name="Loukas A."/>
            <person name="Mitreva M."/>
        </authorList>
    </citation>
    <scope>NUCLEOTIDE SEQUENCE [LARGE SCALE GENOMIC DNA]</scope>
</reference>
<feature type="compositionally biased region" description="Basic residues" evidence="1">
    <location>
        <begin position="53"/>
        <end position="68"/>
    </location>
</feature>
<dbReference type="Proteomes" id="UP000053676">
    <property type="component" value="Unassembled WGS sequence"/>
</dbReference>
<proteinExistence type="predicted"/>
<protein>
    <submittedName>
        <fullName evidence="2">Uncharacterized protein</fullName>
    </submittedName>
</protein>
<dbReference type="KEGG" id="nai:NECAME_14891"/>
<feature type="region of interest" description="Disordered" evidence="1">
    <location>
        <begin position="32"/>
        <end position="77"/>
    </location>
</feature>
<dbReference type="STRING" id="51031.W2SL12"/>
<organism evidence="2 3">
    <name type="scientific">Necator americanus</name>
    <name type="common">Human hookworm</name>
    <dbReference type="NCBI Taxonomy" id="51031"/>
    <lineage>
        <taxon>Eukaryota</taxon>
        <taxon>Metazoa</taxon>
        <taxon>Ecdysozoa</taxon>
        <taxon>Nematoda</taxon>
        <taxon>Chromadorea</taxon>
        <taxon>Rhabditida</taxon>
        <taxon>Rhabditina</taxon>
        <taxon>Rhabditomorpha</taxon>
        <taxon>Strongyloidea</taxon>
        <taxon>Ancylostomatidae</taxon>
        <taxon>Bunostominae</taxon>
        <taxon>Necator</taxon>
    </lineage>
</organism>
<dbReference type="EMBL" id="KI668987">
    <property type="protein sequence ID" value="ETN70238.1"/>
    <property type="molecule type" value="Genomic_DNA"/>
</dbReference>
<evidence type="ECO:0000313" key="3">
    <source>
        <dbReference type="Proteomes" id="UP000053676"/>
    </source>
</evidence>
<name>W2SL12_NECAM</name>
<evidence type="ECO:0000256" key="1">
    <source>
        <dbReference type="SAM" id="MobiDB-lite"/>
    </source>
</evidence>
<feature type="non-terminal residue" evidence="2">
    <location>
        <position position="77"/>
    </location>
</feature>
<keyword evidence="3" id="KW-1185">Reference proteome</keyword>